<protein>
    <submittedName>
        <fullName evidence="2">Uncharacterized protein</fullName>
    </submittedName>
</protein>
<keyword evidence="3" id="KW-1185">Reference proteome</keyword>
<dbReference type="CTD" id="20241230"/>
<gene>
    <name evidence="2" type="ORF">LOTGIDRAFT_169802</name>
</gene>
<organism evidence="2 3">
    <name type="scientific">Lottia gigantea</name>
    <name type="common">Giant owl limpet</name>
    <dbReference type="NCBI Taxonomy" id="225164"/>
    <lineage>
        <taxon>Eukaryota</taxon>
        <taxon>Metazoa</taxon>
        <taxon>Spiralia</taxon>
        <taxon>Lophotrochozoa</taxon>
        <taxon>Mollusca</taxon>
        <taxon>Gastropoda</taxon>
        <taxon>Patellogastropoda</taxon>
        <taxon>Lottioidea</taxon>
        <taxon>Lottiidae</taxon>
        <taxon>Lottia</taxon>
    </lineage>
</organism>
<dbReference type="EMBL" id="KB203827">
    <property type="protein sequence ID" value="ESO82977.1"/>
    <property type="molecule type" value="Genomic_DNA"/>
</dbReference>
<sequence length="254" mass="28521">MYILAIAVITLAIHNVDCVCNKDTGPVGISECIQTSSYGNGYQWQTCVSDAYIKVITNGRQGCDGSKAFCYYPCMADKFQKTNGSIVEECSCKPGEMLQSKNMTLPLRCYNPSGVDCSWYAECLEKEFPCTGDKDDYGIAFAHKYCAKFGDRYSKFGKEGQKWIDLSRKCLQEKLVPLLYSTTPPSCNYVKEFAFKSHIPCYLQPSQQVPEVSVCKLGALDFFKLFWTLKETLVSSVDISVSVITSFFKILRDC</sequence>
<evidence type="ECO:0000313" key="2">
    <source>
        <dbReference type="EMBL" id="ESO82977.1"/>
    </source>
</evidence>
<proteinExistence type="predicted"/>
<dbReference type="Proteomes" id="UP000030746">
    <property type="component" value="Unassembled WGS sequence"/>
</dbReference>
<accession>V3ZFT6</accession>
<name>V3ZFT6_LOTGI</name>
<dbReference type="KEGG" id="lgi:LOTGIDRAFT_169802"/>
<evidence type="ECO:0000256" key="1">
    <source>
        <dbReference type="SAM" id="SignalP"/>
    </source>
</evidence>
<dbReference type="OMA" id="NDRHACE"/>
<dbReference type="AlphaFoldDB" id="V3ZFT6"/>
<dbReference type="GeneID" id="20241230"/>
<feature type="chain" id="PRO_5004716032" evidence="1">
    <location>
        <begin position="19"/>
        <end position="254"/>
    </location>
</feature>
<reference evidence="2 3" key="1">
    <citation type="journal article" date="2013" name="Nature">
        <title>Insights into bilaterian evolution from three spiralian genomes.</title>
        <authorList>
            <person name="Simakov O."/>
            <person name="Marletaz F."/>
            <person name="Cho S.J."/>
            <person name="Edsinger-Gonzales E."/>
            <person name="Havlak P."/>
            <person name="Hellsten U."/>
            <person name="Kuo D.H."/>
            <person name="Larsson T."/>
            <person name="Lv J."/>
            <person name="Arendt D."/>
            <person name="Savage R."/>
            <person name="Osoegawa K."/>
            <person name="de Jong P."/>
            <person name="Grimwood J."/>
            <person name="Chapman J.A."/>
            <person name="Shapiro H."/>
            <person name="Aerts A."/>
            <person name="Otillar R.P."/>
            <person name="Terry A.Y."/>
            <person name="Boore J.L."/>
            <person name="Grigoriev I.V."/>
            <person name="Lindberg D.R."/>
            <person name="Seaver E.C."/>
            <person name="Weisblat D.A."/>
            <person name="Putnam N.H."/>
            <person name="Rokhsar D.S."/>
        </authorList>
    </citation>
    <scope>NUCLEOTIDE SEQUENCE [LARGE SCALE GENOMIC DNA]</scope>
</reference>
<evidence type="ECO:0000313" key="3">
    <source>
        <dbReference type="Proteomes" id="UP000030746"/>
    </source>
</evidence>
<dbReference type="OrthoDB" id="10035838at2759"/>
<keyword evidence="1" id="KW-0732">Signal</keyword>
<dbReference type="RefSeq" id="XP_009066345.1">
    <property type="nucleotide sequence ID" value="XM_009068097.1"/>
</dbReference>
<dbReference type="STRING" id="225164.V3ZFT6"/>
<feature type="signal peptide" evidence="1">
    <location>
        <begin position="1"/>
        <end position="18"/>
    </location>
</feature>
<dbReference type="HOGENOM" id="CLU_1095334_0_0_1"/>